<protein>
    <recommendedName>
        <fullName evidence="4">Retrotransposon Copia-like N-terminal domain-containing protein</fullName>
    </recommendedName>
</protein>
<evidence type="ECO:0000256" key="1">
    <source>
        <dbReference type="SAM" id="MobiDB-lite"/>
    </source>
</evidence>
<evidence type="ECO:0008006" key="4">
    <source>
        <dbReference type="Google" id="ProtNLM"/>
    </source>
</evidence>
<evidence type="ECO:0000313" key="3">
    <source>
        <dbReference type="Proteomes" id="UP000631114"/>
    </source>
</evidence>
<feature type="compositionally biased region" description="Gly residues" evidence="1">
    <location>
        <begin position="229"/>
        <end position="255"/>
    </location>
</feature>
<sequence>MTEEKQPPQAVKDDDFLPKSITAKKLNDVNYLAWAHAVRVYLRGKKKLKYLTDNPPASTDTKHEDWMCEDSIVMGWLWHSMEPHIATTVEFCDSSKKIWNSLSESFSHQSNVSRVYDLYEQIFATKQSGRTLSEYYGTLKNLWEQLLQHRPFTADLEQQKRHWEEFTIATLLRGLDQELKGFKDQILASESLPTAANAYSRLLRSSLGQSSTPSPNLTESSAFVSSSAGRGGFRGGFRGGRGGRSPRGVRGGRTGGRGDRKCDHCGGTNHTEPYCWIKWGKPEYVHQVSDAQQPTQPPISSRHVPSNSDTRDALTTQLSELVQTLKNVAPHSSSSTATLVNSGMIFQENDVLGEGEEGLGSPSVVKPISMHGPLEDSMEEGTIKWLLERVNELANIAGLSYGEREQEALSLLKNILCKNLRKFEGVHTLERDHVVLGKAGQSRSETKDKLSKELWRLSSSVNYGDESSVSSGCRGRVIKLNNES</sequence>
<dbReference type="PANTHER" id="PTHR37610:SF40">
    <property type="entry name" value="OS01G0909600 PROTEIN"/>
    <property type="match status" value="1"/>
</dbReference>
<dbReference type="Pfam" id="PF14223">
    <property type="entry name" value="Retrotran_gag_2"/>
    <property type="match status" value="1"/>
</dbReference>
<keyword evidence="3" id="KW-1185">Reference proteome</keyword>
<dbReference type="OrthoDB" id="1682119at2759"/>
<dbReference type="EMBL" id="JADFTS010000008">
    <property type="protein sequence ID" value="KAF9591818.1"/>
    <property type="molecule type" value="Genomic_DNA"/>
</dbReference>
<accession>A0A835LDT1</accession>
<reference evidence="2 3" key="1">
    <citation type="submission" date="2020-10" db="EMBL/GenBank/DDBJ databases">
        <title>The Coptis chinensis genome and diversification of protoberbering-type alkaloids.</title>
        <authorList>
            <person name="Wang B."/>
            <person name="Shu S."/>
            <person name="Song C."/>
            <person name="Liu Y."/>
        </authorList>
    </citation>
    <scope>NUCLEOTIDE SEQUENCE [LARGE SCALE GENOMIC DNA]</scope>
    <source>
        <strain evidence="2">HL-2020</strain>
        <tissue evidence="2">Leaf</tissue>
    </source>
</reference>
<gene>
    <name evidence="2" type="ORF">IFM89_008468</name>
</gene>
<feature type="compositionally biased region" description="Polar residues" evidence="1">
    <location>
        <begin position="208"/>
        <end position="228"/>
    </location>
</feature>
<dbReference type="Proteomes" id="UP000631114">
    <property type="component" value="Unassembled WGS sequence"/>
</dbReference>
<feature type="region of interest" description="Disordered" evidence="1">
    <location>
        <begin position="206"/>
        <end position="259"/>
    </location>
</feature>
<organism evidence="2 3">
    <name type="scientific">Coptis chinensis</name>
    <dbReference type="NCBI Taxonomy" id="261450"/>
    <lineage>
        <taxon>Eukaryota</taxon>
        <taxon>Viridiplantae</taxon>
        <taxon>Streptophyta</taxon>
        <taxon>Embryophyta</taxon>
        <taxon>Tracheophyta</taxon>
        <taxon>Spermatophyta</taxon>
        <taxon>Magnoliopsida</taxon>
        <taxon>Ranunculales</taxon>
        <taxon>Ranunculaceae</taxon>
        <taxon>Coptidoideae</taxon>
        <taxon>Coptis</taxon>
    </lineage>
</organism>
<dbReference type="PANTHER" id="PTHR37610">
    <property type="entry name" value="CCHC-TYPE DOMAIN-CONTAINING PROTEIN"/>
    <property type="match status" value="1"/>
</dbReference>
<dbReference type="AlphaFoldDB" id="A0A835LDT1"/>
<name>A0A835LDT1_9MAGN</name>
<comment type="caution">
    <text evidence="2">The sequence shown here is derived from an EMBL/GenBank/DDBJ whole genome shotgun (WGS) entry which is preliminary data.</text>
</comment>
<proteinExistence type="predicted"/>
<evidence type="ECO:0000313" key="2">
    <source>
        <dbReference type="EMBL" id="KAF9591818.1"/>
    </source>
</evidence>